<reference evidence="1 2" key="1">
    <citation type="submission" date="2023-10" db="EMBL/GenBank/DDBJ databases">
        <title>Complete genome sequence of a Sphingomonadaceae bacterium.</title>
        <authorList>
            <person name="Yan C."/>
        </authorList>
    </citation>
    <scope>NUCLEOTIDE SEQUENCE [LARGE SCALE GENOMIC DNA]</scope>
    <source>
        <strain evidence="1 2">SCSIO 66989</strain>
        <plasmid evidence="1 2">unnamed</plasmid>
    </source>
</reference>
<name>A0AA97I2Y8_9SPHN</name>
<organism evidence="1 2">
    <name type="scientific">Alterisphingorhabdus coralli</name>
    <dbReference type="NCBI Taxonomy" id="3071408"/>
    <lineage>
        <taxon>Bacteria</taxon>
        <taxon>Pseudomonadati</taxon>
        <taxon>Pseudomonadota</taxon>
        <taxon>Alphaproteobacteria</taxon>
        <taxon>Sphingomonadales</taxon>
        <taxon>Sphingomonadaceae</taxon>
        <taxon>Alterisphingorhabdus (ex Yan et al. 2024)</taxon>
    </lineage>
</organism>
<sequence length="129" mass="14643">MSDLPDFHDDPELKKAHDALFEAEQGRAALLNTLAGYDNRIEKALAQVLARYSQIAAERISAAPALTSGDVPTLSYDDAQILGKRANDHFRHIFRDVPMRENDQFWPDIVQFILREARQLAQSHDEKDV</sequence>
<evidence type="ECO:0000313" key="1">
    <source>
        <dbReference type="EMBL" id="WOE76728.1"/>
    </source>
</evidence>
<dbReference type="KEGG" id="acoa:RB602_15190"/>
<keyword evidence="2" id="KW-1185">Reference proteome</keyword>
<proteinExistence type="predicted"/>
<protein>
    <submittedName>
        <fullName evidence="1">Uncharacterized protein</fullName>
    </submittedName>
</protein>
<gene>
    <name evidence="1" type="ORF">RB602_15190</name>
</gene>
<dbReference type="Proteomes" id="UP001302429">
    <property type="component" value="Plasmid unnamed"/>
</dbReference>
<dbReference type="AlphaFoldDB" id="A0AA97I2Y8"/>
<evidence type="ECO:0000313" key="2">
    <source>
        <dbReference type="Proteomes" id="UP001302429"/>
    </source>
</evidence>
<dbReference type="RefSeq" id="WP_317084668.1">
    <property type="nucleotide sequence ID" value="NZ_CP136595.1"/>
</dbReference>
<dbReference type="EMBL" id="CP136595">
    <property type="protein sequence ID" value="WOE76728.1"/>
    <property type="molecule type" value="Genomic_DNA"/>
</dbReference>
<accession>A0AA97I2Y8</accession>
<geneLocation type="plasmid" evidence="1 2">
    <name>unnamed</name>
</geneLocation>
<keyword evidence="1" id="KW-0614">Plasmid</keyword>